<comment type="caution">
    <text evidence="2">The sequence shown here is derived from an EMBL/GenBank/DDBJ whole genome shotgun (WGS) entry which is preliminary data.</text>
</comment>
<dbReference type="SUPFAM" id="SSF52540">
    <property type="entry name" value="P-loop containing nucleoside triphosphate hydrolases"/>
    <property type="match status" value="1"/>
</dbReference>
<dbReference type="Pfam" id="PF13289">
    <property type="entry name" value="SIR2_2"/>
    <property type="match status" value="1"/>
</dbReference>
<protein>
    <recommendedName>
        <fullName evidence="1">Novel STAND NTPase 5 domain-containing protein</fullName>
    </recommendedName>
</protein>
<evidence type="ECO:0000313" key="2">
    <source>
        <dbReference type="EMBL" id="NBE09672.1"/>
    </source>
</evidence>
<dbReference type="RefSeq" id="WP_161768719.1">
    <property type="nucleotide sequence ID" value="NZ_JAAATW010000012.1"/>
</dbReference>
<proteinExistence type="predicted"/>
<reference evidence="3" key="1">
    <citation type="submission" date="2020-01" db="EMBL/GenBank/DDBJ databases">
        <title>Sphingomonas sp. strain CSW-10.</title>
        <authorList>
            <person name="Chen W.-M."/>
        </authorList>
    </citation>
    <scope>NUCLEOTIDE SEQUENCE [LARGE SCALE GENOMIC DNA]</scope>
    <source>
        <strain evidence="3">CCP-1</strain>
    </source>
</reference>
<accession>A0ABW9YB50</accession>
<evidence type="ECO:0000313" key="3">
    <source>
        <dbReference type="Proteomes" id="UP001517376"/>
    </source>
</evidence>
<keyword evidence="3" id="KW-1185">Reference proteome</keyword>
<organism evidence="2 3">
    <name type="scientific">Paragemmobacter ruber</name>
    <dbReference type="NCBI Taxonomy" id="1985673"/>
    <lineage>
        <taxon>Bacteria</taxon>
        <taxon>Pseudomonadati</taxon>
        <taxon>Pseudomonadota</taxon>
        <taxon>Alphaproteobacteria</taxon>
        <taxon>Rhodobacterales</taxon>
        <taxon>Paracoccaceae</taxon>
        <taxon>Paragemmobacter</taxon>
    </lineage>
</organism>
<name>A0ABW9YB50_9RHOB</name>
<dbReference type="InterPro" id="IPR057574">
    <property type="entry name" value="nSTAND_NTPase5_dom"/>
</dbReference>
<dbReference type="Pfam" id="PF25199">
    <property type="entry name" value="nSTAND_NTPase5"/>
    <property type="match status" value="1"/>
</dbReference>
<evidence type="ECO:0000259" key="1">
    <source>
        <dbReference type="Pfam" id="PF25199"/>
    </source>
</evidence>
<dbReference type="Proteomes" id="UP001517376">
    <property type="component" value="Unassembled WGS sequence"/>
</dbReference>
<sequence>MAFASISANQEKSLVDAVIAGSYTLLLGAGASHDSSNALGRLPLGSTLLKELAQLTGAPEDSSLQRVFKLLSPDQIEEHVTRRLSNSKPGATALGISSFNWRQIFTFNIDDSLEAAYIENKRQKLHPIHFADPFESFQTSADLPLIYLHGTVKNPEKGYVFSRDQYIKIIKAQNPWMVFLSAALRSEPVIISGASMDEVDLEYYLAFRDEVSVRDDVPPSVYVSSDDGVITRSLCKEHGLIHFKGYSADFIQYLKTKIPAPPLIEDRIPAGIREILPAVVDRTAAMQFDADFELVPRLPSLETGSNKFYYGSPPTWPDLAAQLDIPRHEVAPIVAEVSGAPQGREIIVILGGTGTGKTAILRRVAYSLASFGQAHVLWASELGRMSKSTASTLDAIDGSVVLVVDNFADHAQSIADLLSRAERDDLTIIGGERSYRRHYIDRTFGSKGYTTVEIDPLRNIDVERLVQKLSDRMLVGSHLALKGDRSFFGSLRSDPVAVATCRILNDFRPLSKIITGLINSATSEQLEAFLSVAVCAHCFKGGVRLSILSTTADSETLRTLLSSAAGLSLRYVDPGKNYVTVENSTIADEILFALTRTNPSALLRAFVGIANAVAPFVNRSAIRARSPEARLAGRLFDFDDVVEKFLGDLAPDFYESTKEAWRWNSRYWEQTALLRLSQSERVSGESQSELLGESLQNARYSVAIEEHPFGLTTLGKVLMYLQSIYSGDRVYFEEGYECLLKAISLEDKLGRVTIHPYVTLIIGCNSFLDRGGRLTAVEAHNVRRICDQAMRRWPAEIELSDACKRIMGAT</sequence>
<gene>
    <name evidence="2" type="ORF">GU920_19230</name>
</gene>
<dbReference type="EMBL" id="JAAATW010000012">
    <property type="protein sequence ID" value="NBE09672.1"/>
    <property type="molecule type" value="Genomic_DNA"/>
</dbReference>
<feature type="domain" description="Novel STAND NTPase 5" evidence="1">
    <location>
        <begin position="307"/>
        <end position="440"/>
    </location>
</feature>
<dbReference type="InterPro" id="IPR027417">
    <property type="entry name" value="P-loop_NTPase"/>
</dbReference>